<evidence type="ECO:0000313" key="9">
    <source>
        <dbReference type="EMBL" id="ADJ64386.1"/>
    </source>
</evidence>
<dbReference type="HOGENOM" id="CLU_079292_1_1_4"/>
<keyword evidence="6 7" id="KW-0472">Membrane</keyword>
<keyword evidence="4 7" id="KW-0812">Transmembrane</keyword>
<feature type="transmembrane region" description="Helical" evidence="7">
    <location>
        <begin position="108"/>
        <end position="126"/>
    </location>
</feature>
<dbReference type="STRING" id="757424.Hsero_2894"/>
<evidence type="ECO:0000256" key="7">
    <source>
        <dbReference type="RuleBase" id="RU365041"/>
    </source>
</evidence>
<dbReference type="InterPro" id="IPR049177">
    <property type="entry name" value="MgtC_SapB_SrpB_YhiD_N"/>
</dbReference>
<keyword evidence="3" id="KW-1003">Cell membrane</keyword>
<dbReference type="AlphaFoldDB" id="D8IZP6"/>
<dbReference type="eggNOG" id="COG1285">
    <property type="taxonomic scope" value="Bacteria"/>
</dbReference>
<sequence>MQPICCHLMPPDATMTDYLEIFHRLLFAMLIGCAIGIDRNLRGKPTGMKTLGLVALGSALVTMAAMNFALGAEDHNRDAVSRAIQGVITGIGFLGAGVIIHEQWTEKVRGLTTAASIWVTAAVGIVCGAGWWQVALMATGLILILFVIGRPLEQFLHRQWMRKSDDERADISAREED</sequence>
<dbReference type="KEGG" id="hse:Hsero_2894"/>
<dbReference type="Proteomes" id="UP000000329">
    <property type="component" value="Chromosome"/>
</dbReference>
<dbReference type="Pfam" id="PF02308">
    <property type="entry name" value="MgtC"/>
    <property type="match status" value="1"/>
</dbReference>
<dbReference type="GO" id="GO:0005886">
    <property type="term" value="C:plasma membrane"/>
    <property type="evidence" value="ECO:0007669"/>
    <property type="project" value="UniProtKB-SubCell"/>
</dbReference>
<keyword evidence="7" id="KW-0997">Cell inner membrane</keyword>
<proteinExistence type="inferred from homology"/>
<evidence type="ECO:0000259" key="8">
    <source>
        <dbReference type="Pfam" id="PF02308"/>
    </source>
</evidence>
<comment type="subcellular location">
    <subcellularLocation>
        <location evidence="7">Cell inner membrane</location>
        <topology evidence="7">Multi-pass membrane protein</topology>
    </subcellularLocation>
    <subcellularLocation>
        <location evidence="1">Cell membrane</location>
        <topology evidence="1">Multi-pass membrane protein</topology>
    </subcellularLocation>
</comment>
<keyword evidence="5 7" id="KW-1133">Transmembrane helix</keyword>
<feature type="transmembrane region" description="Helical" evidence="7">
    <location>
        <begin position="21"/>
        <end position="38"/>
    </location>
</feature>
<evidence type="ECO:0000256" key="3">
    <source>
        <dbReference type="ARBA" id="ARBA00022475"/>
    </source>
</evidence>
<dbReference type="PANTHER" id="PTHR33778:SF1">
    <property type="entry name" value="MAGNESIUM TRANSPORTER YHID-RELATED"/>
    <property type="match status" value="1"/>
</dbReference>
<accession>D8IZP6</accession>
<evidence type="ECO:0000256" key="1">
    <source>
        <dbReference type="ARBA" id="ARBA00004651"/>
    </source>
</evidence>
<dbReference type="SUPFAM" id="SSF103473">
    <property type="entry name" value="MFS general substrate transporter"/>
    <property type="match status" value="1"/>
</dbReference>
<feature type="domain" description="MgtC/SapB/SrpB/YhiD N-terminal" evidence="8">
    <location>
        <begin position="25"/>
        <end position="154"/>
    </location>
</feature>
<feature type="transmembrane region" description="Helical" evidence="7">
    <location>
        <begin position="83"/>
        <end position="101"/>
    </location>
</feature>
<evidence type="ECO:0000256" key="5">
    <source>
        <dbReference type="ARBA" id="ARBA00022989"/>
    </source>
</evidence>
<evidence type="ECO:0000256" key="2">
    <source>
        <dbReference type="ARBA" id="ARBA00009298"/>
    </source>
</evidence>
<dbReference type="InterPro" id="IPR003416">
    <property type="entry name" value="MgtC/SapB/SrpB/YhiD_fam"/>
</dbReference>
<evidence type="ECO:0000256" key="6">
    <source>
        <dbReference type="ARBA" id="ARBA00023136"/>
    </source>
</evidence>
<gene>
    <name evidence="9" type="ordered locus">Hsero_2894</name>
</gene>
<organism evidence="9 10">
    <name type="scientific">Herbaspirillum seropedicae (strain SmR1)</name>
    <dbReference type="NCBI Taxonomy" id="757424"/>
    <lineage>
        <taxon>Bacteria</taxon>
        <taxon>Pseudomonadati</taxon>
        <taxon>Pseudomonadota</taxon>
        <taxon>Betaproteobacteria</taxon>
        <taxon>Burkholderiales</taxon>
        <taxon>Oxalobacteraceae</taxon>
        <taxon>Herbaspirillum</taxon>
    </lineage>
</organism>
<keyword evidence="10" id="KW-1185">Reference proteome</keyword>
<evidence type="ECO:0000256" key="4">
    <source>
        <dbReference type="ARBA" id="ARBA00022692"/>
    </source>
</evidence>
<dbReference type="InterPro" id="IPR036259">
    <property type="entry name" value="MFS_trans_sf"/>
</dbReference>
<dbReference type="PANTHER" id="PTHR33778">
    <property type="entry name" value="PROTEIN MGTC"/>
    <property type="match status" value="1"/>
</dbReference>
<reference evidence="9 10" key="1">
    <citation type="submission" date="2010-04" db="EMBL/GenBank/DDBJ databases">
        <title>The genome of Herbaspirillum seropedicae SmR1, an endophytic, nitrogen-fixing, plant-growth promoting beta-Proteobacteria.</title>
        <authorList>
            <person name="Pedrosa F.O."/>
            <person name="Monteiro R.A."/>
            <person name="Wassem R."/>
            <person name="Cruz L.M."/>
            <person name="Ayub R.A."/>
            <person name="Colauto N.B."/>
            <person name="Fernandez M.A."/>
            <person name="Fungaro M.H.P."/>
            <person name="Grisard E.C."/>
            <person name="Hungria M."/>
            <person name="Madeira H.M.F."/>
            <person name="Nodari R.O."/>
            <person name="Osaku C.A."/>
            <person name="Petzl-Erler M.L."/>
            <person name="Terenzi H."/>
            <person name="Vieira L.G.E."/>
            <person name="Almeida M.I.M."/>
            <person name="Alves L.R."/>
            <person name="Arantes O.M.N."/>
            <person name="Balsanelli E."/>
            <person name="Barcellos F.G."/>
            <person name="Baura V.A."/>
            <person name="Binde D.R."/>
            <person name="Campo R.J."/>
            <person name="Chubatsu L.S."/>
            <person name="Chueire L.M.O."/>
            <person name="Ciferri R.R."/>
            <person name="Correa L.C."/>
            <person name="da Conceicao Silva J.L."/>
            <person name="Dabul A.N.G."/>
            <person name="Dambros B.P."/>
            <person name="Faoro H."/>
            <person name="Favetti A."/>
            <person name="Friedermann G."/>
            <person name="Furlaneto M.C."/>
            <person name="Gasques L.S."/>
            <person name="Gimenes C.C.T."/>
            <person name="Gioppo N.M.R."/>
            <person name="Glienke-Blanco C."/>
            <person name="Godoy L.P."/>
            <person name="Guerra M.P."/>
            <person name="Karp S."/>
            <person name="Kava-Cordeiro V."/>
            <person name="Margarido V.P."/>
            <person name="Mathioni S.M."/>
            <person name="Menck-Soares M.A."/>
            <person name="Murace N.K."/>
            <person name="Nicolas M.F."/>
            <person name="Oliveira C.E.C."/>
            <person name="Pagnan N.A.B."/>
            <person name="Pamphile J.A."/>
            <person name="Patussi E.V."/>
            <person name="Pereira L.F.P."/>
            <person name="Pereira-Ferrari L."/>
            <person name="Pinto F.G.S."/>
            <person name="Precoma C."/>
            <person name="Prioli A.J."/>
            <person name="Prioli S.M.A.P."/>
            <person name="Raittz R.T."/>
            <person name="Ramos H.J.O."/>
            <person name="Ribeiro E.M.S.F."/>
            <person name="Rigo L.U."/>
            <person name="Rocha C.L.M.S.C."/>
            <person name="Rocha S.N."/>
            <person name="Santos K."/>
            <person name="Satori D."/>
            <person name="Silva A.G."/>
            <person name="Simao R.C.G."/>
            <person name="Soares M.A.M."/>
            <person name="Souza E.M."/>
            <person name="Steffens M.B.R."/>
            <person name="Steindel M."/>
            <person name="Tadra-Sfeir M.Z."/>
            <person name="Takahashi E.K."/>
            <person name="Torres R.A."/>
            <person name="Valle J.S."/>
            <person name="Vernal J.I."/>
            <person name="Vilas-Boas L.A."/>
            <person name="Watanabe M.A.E."/>
            <person name="Weiss V.A."/>
            <person name="Yates M.A."/>
            <person name="Souza E.M."/>
        </authorList>
    </citation>
    <scope>NUCLEOTIDE SEQUENCE [LARGE SCALE GENOMIC DNA]</scope>
    <source>
        <strain evidence="9 10">SmR1</strain>
    </source>
</reference>
<dbReference type="PRINTS" id="PR01837">
    <property type="entry name" value="MGTCSAPBPROT"/>
</dbReference>
<protein>
    <recommendedName>
        <fullName evidence="7">Protein MgtC</fullName>
    </recommendedName>
</protein>
<comment type="similarity">
    <text evidence="2 7">Belongs to the MgtC/SapB family.</text>
</comment>
<name>D8IZP6_HERSS</name>
<feature type="transmembrane region" description="Helical" evidence="7">
    <location>
        <begin position="50"/>
        <end position="71"/>
    </location>
</feature>
<evidence type="ECO:0000313" key="10">
    <source>
        <dbReference type="Proteomes" id="UP000000329"/>
    </source>
</evidence>
<dbReference type="EMBL" id="CP002039">
    <property type="protein sequence ID" value="ADJ64386.1"/>
    <property type="molecule type" value="Genomic_DNA"/>
</dbReference>